<dbReference type="Proteomes" id="UP001634394">
    <property type="component" value="Unassembled WGS sequence"/>
</dbReference>
<dbReference type="PANTHER" id="PTHR43313">
    <property type="entry name" value="SHORT-CHAIN DEHYDROGENASE/REDUCTASE FAMILY 9C"/>
    <property type="match status" value="1"/>
</dbReference>
<dbReference type="PRINTS" id="PR00080">
    <property type="entry name" value="SDRFAMILY"/>
</dbReference>
<dbReference type="EMBL" id="JBJQND010000017">
    <property type="protein sequence ID" value="KAL3842551.1"/>
    <property type="molecule type" value="Genomic_DNA"/>
</dbReference>
<sequence length="329" mass="37265">MFWFYIWLFFCFVLLCKVFEEFYRNKRLPSLSSRYVFITGCDTGFGNLVARSLDAKGVNVFAGCLTTESAKALRDNCSSRLKTVQLDVTDKESVQNALSTVKKNLPENQGLWGLVNNAGIMPNFCPTEFLTVGDFEKVSNVNLFGTISVTLAFLPLIRKERGRIVNVSSVVGLCGIPGCTDYSVSKAAVRMFSSCLRRELYRSGVKVHTVEPGGFATQITNMNRLQDAFLKSYKQTDDEVKSYYSVIVEKVYKNFKPSRHHTFFMNGNPMMVSDAMEHAILAVHPKSSYVVGNDARYVFRFLHLLPEWIVDLLMAWPDPRGKESLPRIF</sequence>
<dbReference type="Gene3D" id="3.40.50.720">
    <property type="entry name" value="NAD(P)-binding Rossmann-like Domain"/>
    <property type="match status" value="1"/>
</dbReference>
<dbReference type="PRINTS" id="PR00081">
    <property type="entry name" value="GDHRDH"/>
</dbReference>
<accession>A0ABD3U158</accession>
<dbReference type="SUPFAM" id="SSF51735">
    <property type="entry name" value="NAD(P)-binding Rossmann-fold domains"/>
    <property type="match status" value="1"/>
</dbReference>
<keyword evidence="1" id="KW-0560">Oxidoreductase</keyword>
<evidence type="ECO:0000313" key="5">
    <source>
        <dbReference type="Proteomes" id="UP001634394"/>
    </source>
</evidence>
<dbReference type="PROSITE" id="PS00061">
    <property type="entry name" value="ADH_SHORT"/>
    <property type="match status" value="1"/>
</dbReference>
<keyword evidence="5" id="KW-1185">Reference proteome</keyword>
<evidence type="ECO:0000313" key="4">
    <source>
        <dbReference type="EMBL" id="KAL3842551.1"/>
    </source>
</evidence>
<proteinExistence type="inferred from homology"/>
<reference evidence="4 5" key="1">
    <citation type="submission" date="2024-11" db="EMBL/GenBank/DDBJ databases">
        <title>Chromosome-level genome assembly of the freshwater bivalve Anodonta woodiana.</title>
        <authorList>
            <person name="Chen X."/>
        </authorList>
    </citation>
    <scope>NUCLEOTIDE SEQUENCE [LARGE SCALE GENOMIC DNA]</scope>
    <source>
        <strain evidence="4">MN2024</strain>
        <tissue evidence="4">Gills</tissue>
    </source>
</reference>
<gene>
    <name evidence="4" type="ORF">ACJMK2_020547</name>
</gene>
<dbReference type="InterPro" id="IPR020904">
    <property type="entry name" value="Sc_DH/Rdtase_CS"/>
</dbReference>
<dbReference type="Pfam" id="PF00106">
    <property type="entry name" value="adh_short"/>
    <property type="match status" value="1"/>
</dbReference>
<protein>
    <submittedName>
        <fullName evidence="4">Uncharacterized protein</fullName>
    </submittedName>
</protein>
<dbReference type="InterPro" id="IPR002347">
    <property type="entry name" value="SDR_fam"/>
</dbReference>
<name>A0ABD3U158_SINWO</name>
<dbReference type="InterPro" id="IPR036291">
    <property type="entry name" value="NAD(P)-bd_dom_sf"/>
</dbReference>
<evidence type="ECO:0000256" key="3">
    <source>
        <dbReference type="SAM" id="SignalP"/>
    </source>
</evidence>
<dbReference type="PANTHER" id="PTHR43313:SF50">
    <property type="entry name" value="GH26015P"/>
    <property type="match status" value="1"/>
</dbReference>
<keyword evidence="3" id="KW-0732">Signal</keyword>
<evidence type="ECO:0000256" key="1">
    <source>
        <dbReference type="ARBA" id="ARBA00023002"/>
    </source>
</evidence>
<dbReference type="GO" id="GO:0016491">
    <property type="term" value="F:oxidoreductase activity"/>
    <property type="evidence" value="ECO:0007669"/>
    <property type="project" value="UniProtKB-KW"/>
</dbReference>
<feature type="signal peptide" evidence="3">
    <location>
        <begin position="1"/>
        <end position="18"/>
    </location>
</feature>
<comment type="caution">
    <text evidence="4">The sequence shown here is derived from an EMBL/GenBank/DDBJ whole genome shotgun (WGS) entry which is preliminary data.</text>
</comment>
<comment type="similarity">
    <text evidence="2">Belongs to the short-chain dehydrogenases/reductases (SDR) family.</text>
</comment>
<organism evidence="4 5">
    <name type="scientific">Sinanodonta woodiana</name>
    <name type="common">Chinese pond mussel</name>
    <name type="synonym">Anodonta woodiana</name>
    <dbReference type="NCBI Taxonomy" id="1069815"/>
    <lineage>
        <taxon>Eukaryota</taxon>
        <taxon>Metazoa</taxon>
        <taxon>Spiralia</taxon>
        <taxon>Lophotrochozoa</taxon>
        <taxon>Mollusca</taxon>
        <taxon>Bivalvia</taxon>
        <taxon>Autobranchia</taxon>
        <taxon>Heteroconchia</taxon>
        <taxon>Palaeoheterodonta</taxon>
        <taxon>Unionida</taxon>
        <taxon>Unionoidea</taxon>
        <taxon>Unionidae</taxon>
        <taxon>Unioninae</taxon>
        <taxon>Sinanodonta</taxon>
    </lineage>
</organism>
<evidence type="ECO:0000256" key="2">
    <source>
        <dbReference type="RuleBase" id="RU000363"/>
    </source>
</evidence>
<feature type="chain" id="PRO_5044776897" evidence="3">
    <location>
        <begin position="19"/>
        <end position="329"/>
    </location>
</feature>
<dbReference type="AlphaFoldDB" id="A0ABD3U158"/>